<dbReference type="FunCoup" id="A0A5Q0BK27">
    <property type="interactions" value="91"/>
</dbReference>
<reference evidence="3 4" key="1">
    <citation type="submission" date="2019-09" db="EMBL/GenBank/DDBJ databases">
        <title>Ecophysiology of the spiral-shaped methanotroph Methylospira mobilis as revealed by the complete genome sequence.</title>
        <authorList>
            <person name="Oshkin I.Y."/>
            <person name="Dedysh S.N."/>
            <person name="Miroshnikov K."/>
            <person name="Danilova O.V."/>
            <person name="Hakobyan A."/>
            <person name="Liesack W."/>
        </authorList>
    </citation>
    <scope>NUCLEOTIDE SEQUENCE [LARGE SCALE GENOMIC DNA]</scope>
    <source>
        <strain evidence="3 4">Shm1</strain>
    </source>
</reference>
<keyword evidence="4" id="KW-1185">Reference proteome</keyword>
<dbReference type="PANTHER" id="PTHR37483:SF1">
    <property type="entry name" value="UPF0125 PROTEIN RATB"/>
    <property type="match status" value="1"/>
</dbReference>
<protein>
    <recommendedName>
        <fullName evidence="2">UPF0125 protein F6R98_15725</fullName>
    </recommendedName>
</protein>
<evidence type="ECO:0000256" key="1">
    <source>
        <dbReference type="ARBA" id="ARBA00010645"/>
    </source>
</evidence>
<dbReference type="AlphaFoldDB" id="A0A5Q0BK27"/>
<name>A0A5Q0BK27_9GAMM</name>
<dbReference type="HAMAP" id="MF_00460">
    <property type="entry name" value="UPF0125_RnfH"/>
    <property type="match status" value="1"/>
</dbReference>
<dbReference type="OrthoDB" id="9796575at2"/>
<dbReference type="InParanoid" id="A0A5Q0BK27"/>
<dbReference type="NCBIfam" id="NF002490">
    <property type="entry name" value="PRK01777.1"/>
    <property type="match status" value="1"/>
</dbReference>
<dbReference type="Gene3D" id="3.10.20.280">
    <property type="entry name" value="RnfH-like"/>
    <property type="match status" value="1"/>
</dbReference>
<dbReference type="KEGG" id="mmob:F6R98_15725"/>
<accession>A0A5Q0BK27</accession>
<organism evidence="3 4">
    <name type="scientific">Candidatus Methylospira mobilis</name>
    <dbReference type="NCBI Taxonomy" id="1808979"/>
    <lineage>
        <taxon>Bacteria</taxon>
        <taxon>Pseudomonadati</taxon>
        <taxon>Pseudomonadota</taxon>
        <taxon>Gammaproteobacteria</taxon>
        <taxon>Methylococcales</taxon>
        <taxon>Methylococcaceae</taxon>
        <taxon>Candidatus Methylospira</taxon>
    </lineage>
</organism>
<dbReference type="EMBL" id="CP044205">
    <property type="protein sequence ID" value="QFY43899.1"/>
    <property type="molecule type" value="Genomic_DNA"/>
</dbReference>
<comment type="similarity">
    <text evidence="1 2">Belongs to the UPF0125 (RnfH) family.</text>
</comment>
<dbReference type="PANTHER" id="PTHR37483">
    <property type="entry name" value="UPF0125 PROTEIN RATB"/>
    <property type="match status" value="1"/>
</dbReference>
<gene>
    <name evidence="3" type="ORF">F6R98_15725</name>
</gene>
<dbReference type="InterPro" id="IPR005346">
    <property type="entry name" value="RnfH"/>
</dbReference>
<dbReference type="RefSeq" id="WP_153249876.1">
    <property type="nucleotide sequence ID" value="NZ_CP044205.1"/>
</dbReference>
<proteinExistence type="inferred from homology"/>
<evidence type="ECO:0000256" key="2">
    <source>
        <dbReference type="HAMAP-Rule" id="MF_00460"/>
    </source>
</evidence>
<sequence length="91" mass="10156">MLIEIAYAKPGRQRLLSLDVPAATTVQQAIEQSGIIVQFPEIDLNVNRVGIFSKPCKLDQILQAGDRVEIYRPLIADPKEARKKRLSSAKI</sequence>
<evidence type="ECO:0000313" key="4">
    <source>
        <dbReference type="Proteomes" id="UP000325755"/>
    </source>
</evidence>
<evidence type="ECO:0000313" key="3">
    <source>
        <dbReference type="EMBL" id="QFY43899.1"/>
    </source>
</evidence>
<dbReference type="Pfam" id="PF03658">
    <property type="entry name" value="Ub-RnfH"/>
    <property type="match status" value="1"/>
</dbReference>
<dbReference type="SUPFAM" id="SSF54285">
    <property type="entry name" value="MoaD/ThiS"/>
    <property type="match status" value="1"/>
</dbReference>
<dbReference type="InterPro" id="IPR037021">
    <property type="entry name" value="RnfH_sf"/>
</dbReference>
<dbReference type="InterPro" id="IPR016155">
    <property type="entry name" value="Mopterin_synth/thiamin_S_b"/>
</dbReference>
<dbReference type="Proteomes" id="UP000325755">
    <property type="component" value="Chromosome"/>
</dbReference>